<sequence>MTYILDLWFLFGFKALAQSTNTHSSQVVPSIKPTQSRRIKIPPRQDALAEEKPFNYTALAGQLFRKHFYQYSTSSVAPFYANPWPISPLAKSHRGVDWIGSEGIWRTEIQCPIPCRGKKQLQKCNFFLLSFFLACLPF</sequence>
<evidence type="ECO:0000313" key="3">
    <source>
        <dbReference type="Proteomes" id="UP001054945"/>
    </source>
</evidence>
<reference evidence="2 3" key="1">
    <citation type="submission" date="2021-06" db="EMBL/GenBank/DDBJ databases">
        <title>Caerostris extrusa draft genome.</title>
        <authorList>
            <person name="Kono N."/>
            <person name="Arakawa K."/>
        </authorList>
    </citation>
    <scope>NUCLEOTIDE SEQUENCE [LARGE SCALE GENOMIC DNA]</scope>
</reference>
<dbReference type="AlphaFoldDB" id="A0AAV4N580"/>
<keyword evidence="1" id="KW-0732">Signal</keyword>
<evidence type="ECO:0000313" key="2">
    <source>
        <dbReference type="EMBL" id="GIX78995.1"/>
    </source>
</evidence>
<gene>
    <name evidence="2" type="ORF">CEXT_724441</name>
</gene>
<keyword evidence="3" id="KW-1185">Reference proteome</keyword>
<dbReference type="Proteomes" id="UP001054945">
    <property type="component" value="Unassembled WGS sequence"/>
</dbReference>
<proteinExistence type="predicted"/>
<evidence type="ECO:0000256" key="1">
    <source>
        <dbReference type="SAM" id="SignalP"/>
    </source>
</evidence>
<feature type="chain" id="PRO_5043786268" evidence="1">
    <location>
        <begin position="18"/>
        <end position="138"/>
    </location>
</feature>
<protein>
    <submittedName>
        <fullName evidence="2">Uncharacterized protein</fullName>
    </submittedName>
</protein>
<feature type="signal peptide" evidence="1">
    <location>
        <begin position="1"/>
        <end position="17"/>
    </location>
</feature>
<name>A0AAV4N580_CAEEX</name>
<organism evidence="2 3">
    <name type="scientific">Caerostris extrusa</name>
    <name type="common">Bark spider</name>
    <name type="synonym">Caerostris bankana</name>
    <dbReference type="NCBI Taxonomy" id="172846"/>
    <lineage>
        <taxon>Eukaryota</taxon>
        <taxon>Metazoa</taxon>
        <taxon>Ecdysozoa</taxon>
        <taxon>Arthropoda</taxon>
        <taxon>Chelicerata</taxon>
        <taxon>Arachnida</taxon>
        <taxon>Araneae</taxon>
        <taxon>Araneomorphae</taxon>
        <taxon>Entelegynae</taxon>
        <taxon>Araneoidea</taxon>
        <taxon>Araneidae</taxon>
        <taxon>Caerostris</taxon>
    </lineage>
</organism>
<dbReference type="EMBL" id="BPLR01020454">
    <property type="protein sequence ID" value="GIX78995.1"/>
    <property type="molecule type" value="Genomic_DNA"/>
</dbReference>
<comment type="caution">
    <text evidence="2">The sequence shown here is derived from an EMBL/GenBank/DDBJ whole genome shotgun (WGS) entry which is preliminary data.</text>
</comment>
<accession>A0AAV4N580</accession>